<protein>
    <submittedName>
        <fullName evidence="2">Uncharacterized protein</fullName>
    </submittedName>
</protein>
<evidence type="ECO:0000256" key="1">
    <source>
        <dbReference type="SAM" id="SignalP"/>
    </source>
</evidence>
<dbReference type="Proteomes" id="UP000315540">
    <property type="component" value="Unassembled WGS sequence"/>
</dbReference>
<keyword evidence="3" id="KW-1185">Reference proteome</keyword>
<proteinExistence type="predicted"/>
<keyword evidence="1" id="KW-0732">Signal</keyword>
<feature type="chain" id="PRO_5021477594" evidence="1">
    <location>
        <begin position="22"/>
        <end position="282"/>
    </location>
</feature>
<organism evidence="2 3">
    <name type="scientific">Aquimarina algicola</name>
    <dbReference type="NCBI Taxonomy" id="2589995"/>
    <lineage>
        <taxon>Bacteria</taxon>
        <taxon>Pseudomonadati</taxon>
        <taxon>Bacteroidota</taxon>
        <taxon>Flavobacteriia</taxon>
        <taxon>Flavobacteriales</taxon>
        <taxon>Flavobacteriaceae</taxon>
        <taxon>Aquimarina</taxon>
    </lineage>
</organism>
<dbReference type="RefSeq" id="WP_140591892.1">
    <property type="nucleotide sequence ID" value="NZ_VFWZ01000002.1"/>
</dbReference>
<dbReference type="Pfam" id="PF19765">
    <property type="entry name" value="DUF6252"/>
    <property type="match status" value="2"/>
</dbReference>
<accession>A0A504JHJ2</accession>
<gene>
    <name evidence="2" type="ORF">FHK87_06790</name>
</gene>
<name>A0A504JHJ2_9FLAO</name>
<sequence>MIRTITLSLLLYCLIFTSCTTDVEINDPALQAKIGNDLFRSSVKKAILYDDGTLVISGSDGEQTISFTTNSLNTGTYKTSKQSKKSISKINYQKQEKTYISKDGESDGQVIITDIIDGEISGNFYFDNLKDENGNAINFRSGWFYRLPVENGTIEEEEVQEINPCLLNASLTAMADGSEMITDDHSANLFGVDNVSILITAANETQEITIVFPSDAKPGEYALSGSGDYSATYAYEKDKSSAFTGRLIITEHNIETKCISGTFEFETRSDSTISEGRFDFGY</sequence>
<comment type="caution">
    <text evidence="2">The sequence shown here is derived from an EMBL/GenBank/DDBJ whole genome shotgun (WGS) entry which is preliminary data.</text>
</comment>
<evidence type="ECO:0000313" key="3">
    <source>
        <dbReference type="Proteomes" id="UP000315540"/>
    </source>
</evidence>
<dbReference type="PROSITE" id="PS51257">
    <property type="entry name" value="PROKAR_LIPOPROTEIN"/>
    <property type="match status" value="1"/>
</dbReference>
<feature type="signal peptide" evidence="1">
    <location>
        <begin position="1"/>
        <end position="21"/>
    </location>
</feature>
<dbReference type="EMBL" id="VFWZ01000002">
    <property type="protein sequence ID" value="TPN87288.1"/>
    <property type="molecule type" value="Genomic_DNA"/>
</dbReference>
<dbReference type="OrthoDB" id="1448607at2"/>
<dbReference type="AlphaFoldDB" id="A0A504JHJ2"/>
<reference evidence="2 3" key="1">
    <citation type="submission" date="2019-06" db="EMBL/GenBank/DDBJ databases">
        <authorList>
            <person name="Meng X."/>
        </authorList>
    </citation>
    <scope>NUCLEOTIDE SEQUENCE [LARGE SCALE GENOMIC DNA]</scope>
    <source>
        <strain evidence="2 3">M625</strain>
    </source>
</reference>
<dbReference type="InterPro" id="IPR046219">
    <property type="entry name" value="DUF6252"/>
</dbReference>
<evidence type="ECO:0000313" key="2">
    <source>
        <dbReference type="EMBL" id="TPN87288.1"/>
    </source>
</evidence>